<reference evidence="1 2" key="1">
    <citation type="submission" date="2018-10" db="EMBL/GenBank/DDBJ databases">
        <authorList>
            <person name="Chen W.-M."/>
        </authorList>
    </citation>
    <scope>NUCLEOTIDE SEQUENCE [LARGE SCALE GENOMIC DNA]</scope>
    <source>
        <strain evidence="1 2">H-5</strain>
    </source>
</reference>
<evidence type="ECO:0000313" key="1">
    <source>
        <dbReference type="EMBL" id="ROH87970.1"/>
    </source>
</evidence>
<evidence type="ECO:0000313" key="2">
    <source>
        <dbReference type="Proteomes" id="UP000275137"/>
    </source>
</evidence>
<sequence length="70" mass="8110">MAILRPRADWRPVEAELPSDPSDLLVALLAKEKAADDWAWYVARGIRILNHFEQHVIPQDKKQPRRLRAA</sequence>
<dbReference type="Proteomes" id="UP000275137">
    <property type="component" value="Unassembled WGS sequence"/>
</dbReference>
<comment type="caution">
    <text evidence="1">The sequence shown here is derived from an EMBL/GenBank/DDBJ whole genome shotgun (WGS) entry which is preliminary data.</text>
</comment>
<keyword evidence="2" id="KW-1185">Reference proteome</keyword>
<dbReference type="EMBL" id="RJVP01000001">
    <property type="protein sequence ID" value="ROH87970.1"/>
    <property type="molecule type" value="Genomic_DNA"/>
</dbReference>
<organism evidence="1 2">
    <name type="scientific">Pseudomethylobacillus aquaticus</name>
    <dbReference type="NCBI Taxonomy" id="2676064"/>
    <lineage>
        <taxon>Bacteria</taxon>
        <taxon>Pseudomonadati</taxon>
        <taxon>Pseudomonadota</taxon>
        <taxon>Betaproteobacteria</taxon>
        <taxon>Nitrosomonadales</taxon>
        <taxon>Methylophilaceae</taxon>
        <taxon>Pseudomethylobacillus</taxon>
    </lineage>
</organism>
<protein>
    <submittedName>
        <fullName evidence="1">Uncharacterized protein</fullName>
    </submittedName>
</protein>
<dbReference type="RefSeq" id="WP_123235964.1">
    <property type="nucleotide sequence ID" value="NZ_RJVP01000001.1"/>
</dbReference>
<name>A0A3N0V582_9PROT</name>
<gene>
    <name evidence="1" type="ORF">ED236_00305</name>
</gene>
<accession>A0A3N0V582</accession>
<dbReference type="AlphaFoldDB" id="A0A3N0V582"/>
<proteinExistence type="predicted"/>